<dbReference type="Pfam" id="PF14117">
    <property type="entry name" value="DUF4287"/>
    <property type="match status" value="1"/>
</dbReference>
<proteinExistence type="predicted"/>
<name>A0A841EAS5_9ACTN</name>
<dbReference type="EMBL" id="JACHLY010000001">
    <property type="protein sequence ID" value="MBB5999554.1"/>
    <property type="molecule type" value="Genomic_DNA"/>
</dbReference>
<dbReference type="Proteomes" id="UP000578077">
    <property type="component" value="Unassembled WGS sequence"/>
</dbReference>
<dbReference type="RefSeq" id="WP_184636443.1">
    <property type="nucleotide sequence ID" value="NZ_BAABKT010000039.1"/>
</dbReference>
<protein>
    <recommendedName>
        <fullName evidence="4">DUF4287 domain-containing protein</fullName>
    </recommendedName>
</protein>
<gene>
    <name evidence="2" type="ORF">HNR25_003305</name>
</gene>
<feature type="region of interest" description="Disordered" evidence="1">
    <location>
        <begin position="63"/>
        <end position="86"/>
    </location>
</feature>
<evidence type="ECO:0000256" key="1">
    <source>
        <dbReference type="SAM" id="MobiDB-lite"/>
    </source>
</evidence>
<evidence type="ECO:0008006" key="4">
    <source>
        <dbReference type="Google" id="ProtNLM"/>
    </source>
</evidence>
<reference evidence="2 3" key="1">
    <citation type="submission" date="2020-08" db="EMBL/GenBank/DDBJ databases">
        <title>Sequencing the genomes of 1000 actinobacteria strains.</title>
        <authorList>
            <person name="Klenk H.-P."/>
        </authorList>
    </citation>
    <scope>NUCLEOTIDE SEQUENCE [LARGE SCALE GENOMIC DNA]</scope>
    <source>
        <strain evidence="2 3">DSM 44593</strain>
    </source>
</reference>
<dbReference type="InterPro" id="IPR025629">
    <property type="entry name" value="DUF4287"/>
</dbReference>
<evidence type="ECO:0000313" key="3">
    <source>
        <dbReference type="Proteomes" id="UP000578077"/>
    </source>
</evidence>
<comment type="caution">
    <text evidence="2">The sequence shown here is derived from an EMBL/GenBank/DDBJ whole genome shotgun (WGS) entry which is preliminary data.</text>
</comment>
<organism evidence="2 3">
    <name type="scientific">Streptomonospora salina</name>
    <dbReference type="NCBI Taxonomy" id="104205"/>
    <lineage>
        <taxon>Bacteria</taxon>
        <taxon>Bacillati</taxon>
        <taxon>Actinomycetota</taxon>
        <taxon>Actinomycetes</taxon>
        <taxon>Streptosporangiales</taxon>
        <taxon>Nocardiopsidaceae</taxon>
        <taxon>Streptomonospora</taxon>
    </lineage>
</organism>
<keyword evidence="3" id="KW-1185">Reference proteome</keyword>
<sequence length="86" mass="9957">MSVTHSPELHARLIERIPTVTGRELSEWFDTLEKGPGLTRCLERTNWLADEYGLSHGYAQAIVQEHDRRRRNRMPVPDQRTGSSSR</sequence>
<evidence type="ECO:0000313" key="2">
    <source>
        <dbReference type="EMBL" id="MBB5999554.1"/>
    </source>
</evidence>
<dbReference type="AlphaFoldDB" id="A0A841EAS5"/>
<accession>A0A841EAS5</accession>